<organism evidence="1">
    <name type="scientific">marine sediment metagenome</name>
    <dbReference type="NCBI Taxonomy" id="412755"/>
    <lineage>
        <taxon>unclassified sequences</taxon>
        <taxon>metagenomes</taxon>
        <taxon>ecological metagenomes</taxon>
    </lineage>
</organism>
<accession>X1SW57</accession>
<dbReference type="AlphaFoldDB" id="X1SW57"/>
<protein>
    <submittedName>
        <fullName evidence="1">Uncharacterized protein</fullName>
    </submittedName>
</protein>
<feature type="non-terminal residue" evidence="1">
    <location>
        <position position="1"/>
    </location>
</feature>
<gene>
    <name evidence="1" type="ORF">S12H4_31349</name>
</gene>
<reference evidence="1" key="1">
    <citation type="journal article" date="2014" name="Front. Microbiol.">
        <title>High frequency of phylogenetically diverse reductive dehalogenase-homologous genes in deep subseafloor sedimentary metagenomes.</title>
        <authorList>
            <person name="Kawai M."/>
            <person name="Futagami T."/>
            <person name="Toyoda A."/>
            <person name="Takaki Y."/>
            <person name="Nishi S."/>
            <person name="Hori S."/>
            <person name="Arai W."/>
            <person name="Tsubouchi T."/>
            <person name="Morono Y."/>
            <person name="Uchiyama I."/>
            <person name="Ito T."/>
            <person name="Fujiyama A."/>
            <person name="Inagaki F."/>
            <person name="Takami H."/>
        </authorList>
    </citation>
    <scope>NUCLEOTIDE SEQUENCE</scope>
    <source>
        <strain evidence="1">Expedition CK06-06</strain>
    </source>
</reference>
<comment type="caution">
    <text evidence="1">The sequence shown here is derived from an EMBL/GenBank/DDBJ whole genome shotgun (WGS) entry which is preliminary data.</text>
</comment>
<proteinExistence type="predicted"/>
<name>X1SW57_9ZZZZ</name>
<sequence>VGGDSEQERQGGLRDKTLAVSSQQRDSVIPAIEATIKAVKANVFGFHGLK</sequence>
<evidence type="ECO:0000313" key="1">
    <source>
        <dbReference type="EMBL" id="GAI97198.1"/>
    </source>
</evidence>
<dbReference type="EMBL" id="BARW01018286">
    <property type="protein sequence ID" value="GAI97198.1"/>
    <property type="molecule type" value="Genomic_DNA"/>
</dbReference>